<evidence type="ECO:0000259" key="5">
    <source>
        <dbReference type="Pfam" id="PF02702"/>
    </source>
</evidence>
<name>A0A3A8I618_9BACT</name>
<dbReference type="PANTHER" id="PTHR45569:SF1">
    <property type="entry name" value="SENSOR PROTEIN KDPD"/>
    <property type="match status" value="1"/>
</dbReference>
<dbReference type="InterPro" id="IPR027417">
    <property type="entry name" value="P-loop_NTPase"/>
</dbReference>
<gene>
    <name evidence="6" type="ORF">D7V88_29435</name>
</gene>
<dbReference type="GO" id="GO:0005737">
    <property type="term" value="C:cytoplasm"/>
    <property type="evidence" value="ECO:0007669"/>
    <property type="project" value="UniProtKB-ARBA"/>
</dbReference>
<protein>
    <submittedName>
        <fullName evidence="6">Histidine kinase</fullName>
    </submittedName>
</protein>
<dbReference type="InterPro" id="IPR052023">
    <property type="entry name" value="Histidine_kinase_KdpD"/>
</dbReference>
<dbReference type="SUPFAM" id="SSF52402">
    <property type="entry name" value="Adenine nucleotide alpha hydrolases-like"/>
    <property type="match status" value="1"/>
</dbReference>
<dbReference type="PANTHER" id="PTHR45569">
    <property type="entry name" value="SENSOR PROTEIN KDPD"/>
    <property type="match status" value="1"/>
</dbReference>
<dbReference type="CDD" id="cd01987">
    <property type="entry name" value="USP_KdpD-like"/>
    <property type="match status" value="1"/>
</dbReference>
<dbReference type="Gene3D" id="3.40.50.620">
    <property type="entry name" value="HUPs"/>
    <property type="match status" value="1"/>
</dbReference>
<proteinExistence type="predicted"/>
<keyword evidence="3" id="KW-0902">Two-component regulatory system</keyword>
<evidence type="ECO:0000313" key="6">
    <source>
        <dbReference type="EMBL" id="RKG78792.1"/>
    </source>
</evidence>
<dbReference type="Proteomes" id="UP000268094">
    <property type="component" value="Unassembled WGS sequence"/>
</dbReference>
<evidence type="ECO:0000313" key="7">
    <source>
        <dbReference type="Proteomes" id="UP000268094"/>
    </source>
</evidence>
<reference evidence="7" key="1">
    <citation type="submission" date="2018-09" db="EMBL/GenBank/DDBJ databases">
        <authorList>
            <person name="Livingstone P.G."/>
            <person name="Whitworth D.E."/>
        </authorList>
    </citation>
    <scope>NUCLEOTIDE SEQUENCE [LARGE SCALE GENOMIC DNA]</scope>
    <source>
        <strain evidence="7">CA054A</strain>
    </source>
</reference>
<dbReference type="Pfam" id="PF02702">
    <property type="entry name" value="KdpD"/>
    <property type="match status" value="1"/>
</dbReference>
<dbReference type="GO" id="GO:0000155">
    <property type="term" value="F:phosphorelay sensor kinase activity"/>
    <property type="evidence" value="ECO:0007669"/>
    <property type="project" value="InterPro"/>
</dbReference>
<evidence type="ECO:0000256" key="3">
    <source>
        <dbReference type="ARBA" id="ARBA00023012"/>
    </source>
</evidence>
<dbReference type="InterPro" id="IPR014729">
    <property type="entry name" value="Rossmann-like_a/b/a_fold"/>
</dbReference>
<dbReference type="GO" id="GO:0005886">
    <property type="term" value="C:plasma membrane"/>
    <property type="evidence" value="ECO:0007669"/>
    <property type="project" value="TreeGrafter"/>
</dbReference>
<keyword evidence="2 6" id="KW-0418">Kinase</keyword>
<keyword evidence="1" id="KW-0808">Transferase</keyword>
<dbReference type="FunFam" id="3.40.50.300:FF:000483">
    <property type="entry name" value="Sensor histidine kinase KdpD"/>
    <property type="match status" value="1"/>
</dbReference>
<dbReference type="AlphaFoldDB" id="A0A3A8I618"/>
<dbReference type="EMBL" id="RAVZ01000257">
    <property type="protein sequence ID" value="RKG78792.1"/>
    <property type="molecule type" value="Genomic_DNA"/>
</dbReference>
<sequence length="391" mass="43571">MTTRRPRAEDFLELVERGRRGRLKLYIGFAAGVGKTFRMLEEAHALKARGVDVVLGFIETHGRQETEALVEGLELVPRQRLTYRDVPVEEMDLDAILARRPHVAIVDELAHTNLPVCRNRKRYQDVQELLAAGINVIGAFNVQHLESLNDLVERNTGVTVRETLPDSFIKNADQVVNLDLAVEDLHERLKAGKIYAPDKVPHALERFFTGDNLSTLRELALREVAESLDRATTGKQARASGEDPSQKGAGGAWGRVLVALSSHPPRAATLLRRGSRMAGRLNTDWFVVYVETPGEAPHLIDAEAQRHLLTNIEMAKELGAEVVRLRAKDPVAALLDFGRSHGVGHIIIGRSNQAKWRQRLGLTADARLLREGDGFDIHVVSFESPHEEKRP</sequence>
<feature type="region of interest" description="Disordered" evidence="4">
    <location>
        <begin position="230"/>
        <end position="249"/>
    </location>
</feature>
<dbReference type="OrthoDB" id="9806130at2"/>
<evidence type="ECO:0000256" key="1">
    <source>
        <dbReference type="ARBA" id="ARBA00022679"/>
    </source>
</evidence>
<evidence type="ECO:0000256" key="2">
    <source>
        <dbReference type="ARBA" id="ARBA00022777"/>
    </source>
</evidence>
<accession>A0A3A8I618</accession>
<keyword evidence="7" id="KW-1185">Reference proteome</keyword>
<feature type="domain" description="Signal transduction histidine kinase osmosensitive K+ channel sensor N-terminal" evidence="5">
    <location>
        <begin position="19"/>
        <end position="227"/>
    </location>
</feature>
<dbReference type="InterPro" id="IPR003852">
    <property type="entry name" value="Sig_transdc_His_kinase_KdpD_N"/>
</dbReference>
<evidence type="ECO:0000256" key="4">
    <source>
        <dbReference type="SAM" id="MobiDB-lite"/>
    </source>
</evidence>
<comment type="caution">
    <text evidence="6">The sequence shown here is derived from an EMBL/GenBank/DDBJ whole genome shotgun (WGS) entry which is preliminary data.</text>
</comment>
<dbReference type="RefSeq" id="WP_120543939.1">
    <property type="nucleotide sequence ID" value="NZ_RAVZ01000257.1"/>
</dbReference>
<dbReference type="Gene3D" id="3.40.50.300">
    <property type="entry name" value="P-loop containing nucleotide triphosphate hydrolases"/>
    <property type="match status" value="1"/>
</dbReference>
<organism evidence="6 7">
    <name type="scientific">Corallococcus terminator</name>
    <dbReference type="NCBI Taxonomy" id="2316733"/>
    <lineage>
        <taxon>Bacteria</taxon>
        <taxon>Pseudomonadati</taxon>
        <taxon>Myxococcota</taxon>
        <taxon>Myxococcia</taxon>
        <taxon>Myxococcales</taxon>
        <taxon>Cystobacterineae</taxon>
        <taxon>Myxococcaceae</taxon>
        <taxon>Corallococcus</taxon>
    </lineage>
</organism>